<feature type="transmembrane region" description="Helical" evidence="1">
    <location>
        <begin position="16"/>
        <end position="34"/>
    </location>
</feature>
<dbReference type="AlphaFoldDB" id="A0A1H3F4W4"/>
<feature type="transmembrane region" description="Helical" evidence="1">
    <location>
        <begin position="63"/>
        <end position="89"/>
    </location>
</feature>
<name>A0A1H3F4W4_9EURY</name>
<evidence type="ECO:0000256" key="1">
    <source>
        <dbReference type="SAM" id="Phobius"/>
    </source>
</evidence>
<dbReference type="EMBL" id="FNPB01000003">
    <property type="protein sequence ID" value="SDX86063.1"/>
    <property type="molecule type" value="Genomic_DNA"/>
</dbReference>
<proteinExistence type="predicted"/>
<protein>
    <submittedName>
        <fullName evidence="2">Uncharacterized protein</fullName>
    </submittedName>
</protein>
<feature type="transmembrane region" description="Helical" evidence="1">
    <location>
        <begin position="148"/>
        <end position="168"/>
    </location>
</feature>
<accession>A0A1H3F4W4</accession>
<evidence type="ECO:0000313" key="3">
    <source>
        <dbReference type="Proteomes" id="UP000199170"/>
    </source>
</evidence>
<dbReference type="STRING" id="660517.SAMN04487946_103156"/>
<organism evidence="2 3">
    <name type="scientific">Halobellus clavatus</name>
    <dbReference type="NCBI Taxonomy" id="660517"/>
    <lineage>
        <taxon>Archaea</taxon>
        <taxon>Methanobacteriati</taxon>
        <taxon>Methanobacteriota</taxon>
        <taxon>Stenosarchaea group</taxon>
        <taxon>Halobacteria</taxon>
        <taxon>Halobacteriales</taxon>
        <taxon>Haloferacaceae</taxon>
        <taxon>Halobellus</taxon>
    </lineage>
</organism>
<sequence>MTDVLGTAGANTAGEFGAFVILCAVCGLFGAVVMDVPMTRQEDGFTPAYVATSVLSRSSPAEVAFGAAFALHHLTGVLAGLLYAALYLLVAVGVPDVATVGGIRLLPHLVATVLVAGFVYAFFAYLVFPRAGGWIYEERATAVSGRWLRSTAVFGSVLALVVPAATTLL</sequence>
<gene>
    <name evidence="2" type="ORF">SAMN04487946_103156</name>
</gene>
<dbReference type="Proteomes" id="UP000199170">
    <property type="component" value="Unassembled WGS sequence"/>
</dbReference>
<feature type="transmembrane region" description="Helical" evidence="1">
    <location>
        <begin position="109"/>
        <end position="128"/>
    </location>
</feature>
<evidence type="ECO:0000313" key="2">
    <source>
        <dbReference type="EMBL" id="SDX86063.1"/>
    </source>
</evidence>
<reference evidence="3" key="1">
    <citation type="submission" date="2016-10" db="EMBL/GenBank/DDBJ databases">
        <authorList>
            <person name="Varghese N."/>
            <person name="Submissions S."/>
        </authorList>
    </citation>
    <scope>NUCLEOTIDE SEQUENCE [LARGE SCALE GENOMIC DNA]</scope>
    <source>
        <strain evidence="3">CGMCC 1.10118</strain>
    </source>
</reference>
<keyword evidence="1" id="KW-1133">Transmembrane helix</keyword>
<keyword evidence="3" id="KW-1185">Reference proteome</keyword>
<keyword evidence="1" id="KW-0472">Membrane</keyword>
<keyword evidence="1" id="KW-0812">Transmembrane</keyword>